<accession>A0ABU5EUC9</accession>
<sequence length="75" mass="8405">MSGRRMLIAVALACGLCVWGYARSGEQPVAAHGFEPIASEEAEYDEGTRDDAANRYRTNQPRHWRYMAVGNSYSH</sequence>
<reference evidence="3" key="1">
    <citation type="journal article" date="2023" name="Mar. Drugs">
        <title>Gemmata algarum, a Novel Planctomycete Isolated from an Algal Mat, Displays Antimicrobial Activity.</title>
        <authorList>
            <person name="Kumar G."/>
            <person name="Kallscheuer N."/>
            <person name="Kashif M."/>
            <person name="Ahamad S."/>
            <person name="Jagadeeshwari U."/>
            <person name="Pannikurungottu S."/>
            <person name="Haufschild T."/>
            <person name="Kabuu M."/>
            <person name="Sasikala C."/>
            <person name="Jogler C."/>
            <person name="Ramana C."/>
        </authorList>
    </citation>
    <scope>NUCLEOTIDE SEQUENCE [LARGE SCALE GENOMIC DNA]</scope>
    <source>
        <strain evidence="3">JC673</strain>
    </source>
</reference>
<proteinExistence type="predicted"/>
<dbReference type="Proteomes" id="UP001272242">
    <property type="component" value="Unassembled WGS sequence"/>
</dbReference>
<evidence type="ECO:0000256" key="1">
    <source>
        <dbReference type="SAM" id="SignalP"/>
    </source>
</evidence>
<feature type="chain" id="PRO_5045057408" evidence="1">
    <location>
        <begin position="25"/>
        <end position="75"/>
    </location>
</feature>
<evidence type="ECO:0000313" key="2">
    <source>
        <dbReference type="EMBL" id="MDY3558903.1"/>
    </source>
</evidence>
<keyword evidence="1" id="KW-0732">Signal</keyword>
<feature type="signal peptide" evidence="1">
    <location>
        <begin position="1"/>
        <end position="24"/>
    </location>
</feature>
<protein>
    <submittedName>
        <fullName evidence="2">Uncharacterized protein</fullName>
    </submittedName>
</protein>
<name>A0ABU5EUC9_9BACT</name>
<organism evidence="2 3">
    <name type="scientific">Gemmata algarum</name>
    <dbReference type="NCBI Taxonomy" id="2975278"/>
    <lineage>
        <taxon>Bacteria</taxon>
        <taxon>Pseudomonadati</taxon>
        <taxon>Planctomycetota</taxon>
        <taxon>Planctomycetia</taxon>
        <taxon>Gemmatales</taxon>
        <taxon>Gemmataceae</taxon>
        <taxon>Gemmata</taxon>
    </lineage>
</organism>
<dbReference type="EMBL" id="JAXBLV010000066">
    <property type="protein sequence ID" value="MDY3558903.1"/>
    <property type="molecule type" value="Genomic_DNA"/>
</dbReference>
<keyword evidence="3" id="KW-1185">Reference proteome</keyword>
<evidence type="ECO:0000313" key="3">
    <source>
        <dbReference type="Proteomes" id="UP001272242"/>
    </source>
</evidence>
<comment type="caution">
    <text evidence="2">The sequence shown here is derived from an EMBL/GenBank/DDBJ whole genome shotgun (WGS) entry which is preliminary data.</text>
</comment>
<gene>
    <name evidence="2" type="ORF">R5W23_006079</name>
</gene>
<dbReference type="RefSeq" id="WP_261184192.1">
    <property type="nucleotide sequence ID" value="NZ_JAXBLV010000066.1"/>
</dbReference>